<reference evidence="1 2" key="1">
    <citation type="submission" date="2018-04" db="EMBL/GenBank/DDBJ databases">
        <title>Genomic Encyclopedia of Type Strains, Phase IV (KMG-IV): sequencing the most valuable type-strain genomes for metagenomic binning, comparative biology and taxonomic classification.</title>
        <authorList>
            <person name="Goeker M."/>
        </authorList>
    </citation>
    <scope>NUCLEOTIDE SEQUENCE [LARGE SCALE GENOMIC DNA]</scope>
    <source>
        <strain evidence="1 2">DSM 10065</strain>
    </source>
</reference>
<evidence type="ECO:0000313" key="1">
    <source>
        <dbReference type="EMBL" id="PVY68611.1"/>
    </source>
</evidence>
<gene>
    <name evidence="1" type="ORF">C7440_1022</name>
</gene>
<dbReference type="AlphaFoldDB" id="A0A2U1CS26"/>
<protein>
    <submittedName>
        <fullName evidence="1">Uncharacterized protein</fullName>
    </submittedName>
</protein>
<comment type="caution">
    <text evidence="1">The sequence shown here is derived from an EMBL/GenBank/DDBJ whole genome shotgun (WGS) entry which is preliminary data.</text>
</comment>
<organism evidence="1 2">
    <name type="scientific">Pusillimonas noertemannii</name>
    <dbReference type="NCBI Taxonomy" id="305977"/>
    <lineage>
        <taxon>Bacteria</taxon>
        <taxon>Pseudomonadati</taxon>
        <taxon>Pseudomonadota</taxon>
        <taxon>Betaproteobacteria</taxon>
        <taxon>Burkholderiales</taxon>
        <taxon>Alcaligenaceae</taxon>
        <taxon>Pusillimonas</taxon>
    </lineage>
</organism>
<proteinExistence type="predicted"/>
<evidence type="ECO:0000313" key="2">
    <source>
        <dbReference type="Proteomes" id="UP000246145"/>
    </source>
</evidence>
<sequence length="56" mass="6074">MEHKQDPKPTCAVRGSIRPGFMCGYVIVGGKYCGYLGECPHKQEPAAKTEGASHDH</sequence>
<keyword evidence="2" id="KW-1185">Reference proteome</keyword>
<dbReference type="Proteomes" id="UP000246145">
    <property type="component" value="Unassembled WGS sequence"/>
</dbReference>
<name>A0A2U1CS26_9BURK</name>
<dbReference type="EMBL" id="QEKO01000001">
    <property type="protein sequence ID" value="PVY68611.1"/>
    <property type="molecule type" value="Genomic_DNA"/>
</dbReference>
<accession>A0A2U1CS26</accession>